<protein>
    <recommendedName>
        <fullName evidence="3">TIGR02646 family protein</fullName>
    </recommendedName>
</protein>
<organism evidence="1 2">
    <name type="scientific">Thiomicrorhabdus lithotrophica</name>
    <dbReference type="NCBI Taxonomy" id="2949997"/>
    <lineage>
        <taxon>Bacteria</taxon>
        <taxon>Pseudomonadati</taxon>
        <taxon>Pseudomonadota</taxon>
        <taxon>Gammaproteobacteria</taxon>
        <taxon>Thiotrichales</taxon>
        <taxon>Piscirickettsiaceae</taxon>
        <taxon>Thiomicrorhabdus</taxon>
    </lineage>
</organism>
<dbReference type="Gene3D" id="1.10.30.50">
    <property type="match status" value="1"/>
</dbReference>
<keyword evidence="2" id="KW-1185">Reference proteome</keyword>
<dbReference type="EMBL" id="CP102381">
    <property type="protein sequence ID" value="WEJ61875.1"/>
    <property type="molecule type" value="Genomic_DNA"/>
</dbReference>
<dbReference type="Proteomes" id="UP001222275">
    <property type="component" value="Chromosome"/>
</dbReference>
<reference evidence="1 2" key="1">
    <citation type="submission" date="2022-06" db="EMBL/GenBank/DDBJ databases">
        <title>Thiomicrohabdus sp. nov, an obligately chemolithoautotrophic, sulfur-oxidizing bacterium isolated from beach of Guanyin Mountain. Amoy.</title>
        <authorList>
            <person name="Zhu H."/>
        </authorList>
    </citation>
    <scope>NUCLEOTIDE SEQUENCE [LARGE SCALE GENOMIC DNA]</scope>
    <source>
        <strain evidence="1 2">XGS-01</strain>
    </source>
</reference>
<name>A0ABY8CB10_9GAMM</name>
<evidence type="ECO:0000313" key="2">
    <source>
        <dbReference type="Proteomes" id="UP001222275"/>
    </source>
</evidence>
<evidence type="ECO:0000313" key="1">
    <source>
        <dbReference type="EMBL" id="WEJ61875.1"/>
    </source>
</evidence>
<dbReference type="RefSeq" id="WP_275594135.1">
    <property type="nucleotide sequence ID" value="NZ_CP102381.1"/>
</dbReference>
<proteinExistence type="predicted"/>
<evidence type="ECO:0008006" key="3">
    <source>
        <dbReference type="Google" id="ProtNLM"/>
    </source>
</evidence>
<accession>A0ABY8CB10</accession>
<sequence>MKKIIKSIEPTSLTNWRRANPRGTYDNLTHVEREDIRLKCLEEQHYLCAYCCQSITGENKDCMNEHVIPRNANPTLALDFSNIVASCTNRNQCDSSHGSQLLPLTPLDNDWEDRFKYFLSGRIKGLDDDAIEAVRILNLGDLEVNNRVLIEKRKRFIEALFLTSGINNPSNDLEDDEIVSLLIDELSTAKLGRLESFSPVAISIAKNWN</sequence>
<gene>
    <name evidence="1" type="ORF">NR989_07590</name>
</gene>